<name>A0A1V9EDV8_9BACT</name>
<dbReference type="Proteomes" id="UP000192610">
    <property type="component" value="Unassembled WGS sequence"/>
</dbReference>
<feature type="compositionally biased region" description="Gly residues" evidence="1">
    <location>
        <begin position="257"/>
        <end position="288"/>
    </location>
</feature>
<keyword evidence="2" id="KW-0732">Signal</keyword>
<keyword evidence="4" id="KW-1185">Reference proteome</keyword>
<dbReference type="EMBL" id="LVXG01000038">
    <property type="protein sequence ID" value="OQP44144.1"/>
    <property type="molecule type" value="Genomic_DNA"/>
</dbReference>
<evidence type="ECO:0000313" key="3">
    <source>
        <dbReference type="EMBL" id="OQP44144.1"/>
    </source>
</evidence>
<dbReference type="AlphaFoldDB" id="A0A1V9EDV8"/>
<dbReference type="RefSeq" id="WP_081203027.1">
    <property type="nucleotide sequence ID" value="NZ_FOCZ01000005.1"/>
</dbReference>
<dbReference type="STRING" id="354355.SAMN05660816_02873"/>
<reference evidence="4" key="1">
    <citation type="submission" date="2016-04" db="EMBL/GenBank/DDBJ databases">
        <authorList>
            <person name="Chen L."/>
            <person name="Zhuang W."/>
            <person name="Wang G."/>
        </authorList>
    </citation>
    <scope>NUCLEOTIDE SEQUENCE [LARGE SCALE GENOMIC DNA]</scope>
    <source>
        <strain evidence="4">17621</strain>
    </source>
</reference>
<proteinExistence type="predicted"/>
<protein>
    <submittedName>
        <fullName evidence="3">Uncharacterized protein</fullName>
    </submittedName>
</protein>
<evidence type="ECO:0000256" key="1">
    <source>
        <dbReference type="SAM" id="MobiDB-lite"/>
    </source>
</evidence>
<feature type="region of interest" description="Disordered" evidence="1">
    <location>
        <begin position="250"/>
        <end position="308"/>
    </location>
</feature>
<evidence type="ECO:0000313" key="4">
    <source>
        <dbReference type="Proteomes" id="UP000192610"/>
    </source>
</evidence>
<feature type="compositionally biased region" description="Polar residues" evidence="1">
    <location>
        <begin position="291"/>
        <end position="308"/>
    </location>
</feature>
<organism evidence="3 4">
    <name type="scientific">Niastella yeongjuensis</name>
    <dbReference type="NCBI Taxonomy" id="354355"/>
    <lineage>
        <taxon>Bacteria</taxon>
        <taxon>Pseudomonadati</taxon>
        <taxon>Bacteroidota</taxon>
        <taxon>Chitinophagia</taxon>
        <taxon>Chitinophagales</taxon>
        <taxon>Chitinophagaceae</taxon>
        <taxon>Niastella</taxon>
    </lineage>
</organism>
<gene>
    <name evidence="3" type="ORF">A4H97_33620</name>
</gene>
<evidence type="ECO:0000256" key="2">
    <source>
        <dbReference type="SAM" id="SignalP"/>
    </source>
</evidence>
<feature type="chain" id="PRO_5013252326" evidence="2">
    <location>
        <begin position="19"/>
        <end position="480"/>
    </location>
</feature>
<feature type="signal peptide" evidence="2">
    <location>
        <begin position="1"/>
        <end position="18"/>
    </location>
</feature>
<accession>A0A1V9EDV8</accession>
<comment type="caution">
    <text evidence="3">The sequence shown here is derived from an EMBL/GenBank/DDBJ whole genome shotgun (WGS) entry which is preliminary data.</text>
</comment>
<sequence>MKMFLPILFAIAFINAKAQTNKTISPSPWQSNLVTVHAADSFIISPHLQFNGSSHHFLKGVAKTLGAGAVTYQASKVTGLPSKTDGPNASNAVLPAVGVGMAVGIPELVKGFRKNRYPTLVYAFYSKNSVLLKGGTVSLKKRGTVTIKGVAPADGFMQVTLLNGNDLKLLAGDVDIKVKPKNETVYKGSMAGAMNLTVESNGCLPQVIVCQPPTTQTTTFSDQFNTYIVTCTTSYSPNEDNTDCEEDYDCETITIPNGGGDPGGGGDDPGDGGDPGGDPGGGGGGSNSGGISNNTQDPCVNTPVTSVTSLPGSNTTAQALANAFGANSSLNLIFNEVVNNPNGKAGQTTIINSTTIEIDMSKQWLDGSAKEWAAAAVLHEIYHAYLLAQDNLPIDPNNLGESHEYMMEHYTDDIAAALKNMFPGLNDATATALALGGYGDVQASNPTLWNDTLNNNNLTNAQVTHVNSYYETALEGTPCH</sequence>